<reference evidence="2 3" key="1">
    <citation type="submission" date="2024-07" db="EMBL/GenBank/DDBJ databases">
        <title>Section-level genome sequencing and comparative genomics of Aspergillus sections Usti and Cavernicolus.</title>
        <authorList>
            <consortium name="Lawrence Berkeley National Laboratory"/>
            <person name="Nybo J.L."/>
            <person name="Vesth T.C."/>
            <person name="Theobald S."/>
            <person name="Frisvad J.C."/>
            <person name="Larsen T.O."/>
            <person name="Kjaerboelling I."/>
            <person name="Rothschild-Mancinelli K."/>
            <person name="Lyhne E.K."/>
            <person name="Kogle M.E."/>
            <person name="Barry K."/>
            <person name="Clum A."/>
            <person name="Na H."/>
            <person name="Ledsgaard L."/>
            <person name="Lin J."/>
            <person name="Lipzen A."/>
            <person name="Kuo A."/>
            <person name="Riley R."/>
            <person name="Mondo S."/>
            <person name="LaButti K."/>
            <person name="Haridas S."/>
            <person name="Pangalinan J."/>
            <person name="Salamov A.A."/>
            <person name="Simmons B.A."/>
            <person name="Magnuson J.K."/>
            <person name="Chen J."/>
            <person name="Drula E."/>
            <person name="Henrissat B."/>
            <person name="Wiebenga A."/>
            <person name="Lubbers R.J."/>
            <person name="Gomes A.C."/>
            <person name="Macurrencykelacurrency M.R."/>
            <person name="Stajich J."/>
            <person name="Grigoriev I.V."/>
            <person name="Mortensen U.H."/>
            <person name="De vries R.P."/>
            <person name="Baker S.E."/>
            <person name="Andersen M.R."/>
        </authorList>
    </citation>
    <scope>NUCLEOTIDE SEQUENCE [LARGE SCALE GENOMIC DNA]</scope>
    <source>
        <strain evidence="2 3">CBS 756.74</strain>
    </source>
</reference>
<accession>A0ABR4KB29</accession>
<evidence type="ECO:0000256" key="1">
    <source>
        <dbReference type="SAM" id="MobiDB-lite"/>
    </source>
</evidence>
<evidence type="ECO:0000313" key="2">
    <source>
        <dbReference type="EMBL" id="KAL2848999.1"/>
    </source>
</evidence>
<feature type="compositionally biased region" description="Basic and acidic residues" evidence="1">
    <location>
        <begin position="224"/>
        <end position="237"/>
    </location>
</feature>
<dbReference type="EMBL" id="JBFXLR010000024">
    <property type="protein sequence ID" value="KAL2848999.1"/>
    <property type="molecule type" value="Genomic_DNA"/>
</dbReference>
<sequence>MTDITKFEQFGLNAFYNNIPILDNASDWFRWNQKVNEFIRISAVADDGAGPPIEEEEAGQWTRRQKFYSAMITAKLSHNAAQRINAFEISQVQALLKAVKDSFKPEGTGTYVNLQRRYMALTRDKCGSAQALGAEIRKIHAEKLLLDPDCVTSEIERTFFFVHALGPEYESFRDHIFRQMDLVNERDANGNITRAAPTFDYIENKAIEEEHRKGQLSKPPTEAKNPRLKDQKKDGKNQKSNPGNSRTGSRKPLKRRPSTDDEDDDVSGPRDPKKPTFMATKVSGEDVNKAFGKDVEGNFALFAHIPTMMATKTLSIRDADGQVPWTATEECRYLNDSLGGGNGQCPMQCTRQKEMACA</sequence>
<feature type="compositionally biased region" description="Polar residues" evidence="1">
    <location>
        <begin position="238"/>
        <end position="247"/>
    </location>
</feature>
<dbReference type="Proteomes" id="UP001610444">
    <property type="component" value="Unassembled WGS sequence"/>
</dbReference>
<dbReference type="GeneID" id="98158237"/>
<proteinExistence type="predicted"/>
<gene>
    <name evidence="2" type="ORF">BJX68DRAFT_255613</name>
</gene>
<evidence type="ECO:0008006" key="4">
    <source>
        <dbReference type="Google" id="ProtNLM"/>
    </source>
</evidence>
<feature type="region of interest" description="Disordered" evidence="1">
    <location>
        <begin position="209"/>
        <end position="280"/>
    </location>
</feature>
<name>A0ABR4KB29_9EURO</name>
<dbReference type="RefSeq" id="XP_070898534.1">
    <property type="nucleotide sequence ID" value="XM_071043073.1"/>
</dbReference>
<protein>
    <recommendedName>
        <fullName evidence="4">Gag protein</fullName>
    </recommendedName>
</protein>
<comment type="caution">
    <text evidence="2">The sequence shown here is derived from an EMBL/GenBank/DDBJ whole genome shotgun (WGS) entry which is preliminary data.</text>
</comment>
<evidence type="ECO:0000313" key="3">
    <source>
        <dbReference type="Proteomes" id="UP001610444"/>
    </source>
</evidence>
<keyword evidence="3" id="KW-1185">Reference proteome</keyword>
<organism evidence="2 3">
    <name type="scientific">Aspergillus pseudodeflectus</name>
    <dbReference type="NCBI Taxonomy" id="176178"/>
    <lineage>
        <taxon>Eukaryota</taxon>
        <taxon>Fungi</taxon>
        <taxon>Dikarya</taxon>
        <taxon>Ascomycota</taxon>
        <taxon>Pezizomycotina</taxon>
        <taxon>Eurotiomycetes</taxon>
        <taxon>Eurotiomycetidae</taxon>
        <taxon>Eurotiales</taxon>
        <taxon>Aspergillaceae</taxon>
        <taxon>Aspergillus</taxon>
        <taxon>Aspergillus subgen. Nidulantes</taxon>
    </lineage>
</organism>